<dbReference type="STRING" id="398580.Dshi_0086"/>
<dbReference type="AlphaFoldDB" id="A8LKJ2"/>
<dbReference type="eggNOG" id="COG3449">
    <property type="taxonomic scope" value="Bacteria"/>
</dbReference>
<dbReference type="EMBL" id="CP000830">
    <property type="protein sequence ID" value="ABV91835.1"/>
    <property type="molecule type" value="Genomic_DNA"/>
</dbReference>
<dbReference type="Pfam" id="PF04832">
    <property type="entry name" value="SOUL"/>
    <property type="match status" value="1"/>
</dbReference>
<dbReference type="KEGG" id="dsh:Dshi_0086"/>
<accession>A8LKJ2</accession>
<dbReference type="PANTHER" id="PTHR11220:SF58">
    <property type="entry name" value="SOUL HEME-BINDING FAMILY PROTEIN"/>
    <property type="match status" value="1"/>
</dbReference>
<gene>
    <name evidence="2" type="ordered locus">Dshi_0086</name>
</gene>
<feature type="chain" id="PRO_5002726048" evidence="1">
    <location>
        <begin position="25"/>
        <end position="200"/>
    </location>
</feature>
<dbReference type="Gene3D" id="3.20.80.10">
    <property type="entry name" value="Regulatory factor, effector binding domain"/>
    <property type="match status" value="1"/>
</dbReference>
<dbReference type="PANTHER" id="PTHR11220">
    <property type="entry name" value="HEME-BINDING PROTEIN-RELATED"/>
    <property type="match status" value="1"/>
</dbReference>
<dbReference type="Proteomes" id="UP000006833">
    <property type="component" value="Chromosome"/>
</dbReference>
<keyword evidence="1" id="KW-0732">Signal</keyword>
<organism evidence="2 3">
    <name type="scientific">Dinoroseobacter shibae (strain DSM 16493 / NCIMB 14021 / DFL 12)</name>
    <dbReference type="NCBI Taxonomy" id="398580"/>
    <lineage>
        <taxon>Bacteria</taxon>
        <taxon>Pseudomonadati</taxon>
        <taxon>Pseudomonadota</taxon>
        <taxon>Alphaproteobacteria</taxon>
        <taxon>Rhodobacterales</taxon>
        <taxon>Roseobacteraceae</taxon>
        <taxon>Dinoroseobacter</taxon>
    </lineage>
</organism>
<evidence type="ECO:0000313" key="3">
    <source>
        <dbReference type="Proteomes" id="UP000006833"/>
    </source>
</evidence>
<evidence type="ECO:0000256" key="1">
    <source>
        <dbReference type="SAM" id="SignalP"/>
    </source>
</evidence>
<dbReference type="InterPro" id="IPR011256">
    <property type="entry name" value="Reg_factor_effector_dom_sf"/>
</dbReference>
<feature type="signal peptide" evidence="1">
    <location>
        <begin position="1"/>
        <end position="24"/>
    </location>
</feature>
<dbReference type="InterPro" id="IPR006917">
    <property type="entry name" value="SOUL_heme-bd"/>
</dbReference>
<evidence type="ECO:0000313" key="2">
    <source>
        <dbReference type="EMBL" id="ABV91835.1"/>
    </source>
</evidence>
<proteinExistence type="predicted"/>
<dbReference type="OrthoDB" id="2156220at2"/>
<dbReference type="SUPFAM" id="SSF55136">
    <property type="entry name" value="Probable bacterial effector-binding domain"/>
    <property type="match status" value="1"/>
</dbReference>
<name>A8LKJ2_DINSH</name>
<keyword evidence="3" id="KW-1185">Reference proteome</keyword>
<dbReference type="HOGENOM" id="CLU_068699_0_1_5"/>
<sequence length="200" mass="22216">MIRTTHIALMLGMMVAAVSVGAEAQLYRGYETPSYEVTVKKGDFERRSYAPQVVAEVYVQGDREEAVSRGFRVLADYIFGGNVDEAKVAMTTPVSQQAADDDDAGLWVVRFGMPRGYTLENLPKPQSAAIRLTETPAEDQLVVQFTGRWSEAQLTQKELELRAFAAAHGLDASGAPRFYFYDGPFTLPWTRRNEVALVLN</sequence>
<protein>
    <submittedName>
        <fullName evidence="2">SOUL heme-binding protein</fullName>
    </submittedName>
</protein>
<reference evidence="3" key="1">
    <citation type="journal article" date="2010" name="ISME J.">
        <title>The complete genome sequence of the algal symbiont Dinoroseobacter shibae: a hitchhiker's guide to life in the sea.</title>
        <authorList>
            <person name="Wagner-Dobler I."/>
            <person name="Ballhausen B."/>
            <person name="Berger M."/>
            <person name="Brinkhoff T."/>
            <person name="Buchholz I."/>
            <person name="Bunk B."/>
            <person name="Cypionka H."/>
            <person name="Daniel R."/>
            <person name="Drepper T."/>
            <person name="Gerdts G."/>
            <person name="Hahnke S."/>
            <person name="Han C."/>
            <person name="Jahn D."/>
            <person name="Kalhoefer D."/>
            <person name="Kiss H."/>
            <person name="Klenk H.P."/>
            <person name="Kyrpides N."/>
            <person name="Liebl W."/>
            <person name="Liesegang H."/>
            <person name="Meincke L."/>
            <person name="Pati A."/>
            <person name="Petersen J."/>
            <person name="Piekarski T."/>
            <person name="Pommerenke C."/>
            <person name="Pradella S."/>
            <person name="Pukall R."/>
            <person name="Rabus R."/>
            <person name="Stackebrandt E."/>
            <person name="Thole S."/>
            <person name="Thompson L."/>
            <person name="Tielen P."/>
            <person name="Tomasch J."/>
            <person name="von Jan M."/>
            <person name="Wanphrut N."/>
            <person name="Wichels A."/>
            <person name="Zech H."/>
            <person name="Simon M."/>
        </authorList>
    </citation>
    <scope>NUCLEOTIDE SEQUENCE [LARGE SCALE GENOMIC DNA]</scope>
    <source>
        <strain evidence="3">DSM 16493 / NCIMB 14021 / DFL 12</strain>
    </source>
</reference>